<feature type="non-terminal residue" evidence="4">
    <location>
        <position position="1"/>
    </location>
</feature>
<dbReference type="GO" id="GO:0016787">
    <property type="term" value="F:hydrolase activity"/>
    <property type="evidence" value="ECO:0007669"/>
    <property type="project" value="UniProtKB-KW"/>
</dbReference>
<dbReference type="OrthoDB" id="408631at2759"/>
<dbReference type="Proteomes" id="UP000309340">
    <property type="component" value="Unassembled WGS sequence"/>
</dbReference>
<dbReference type="EMBL" id="NAJQ01000053">
    <property type="protein sequence ID" value="TKA81334.1"/>
    <property type="molecule type" value="Genomic_DNA"/>
</dbReference>
<evidence type="ECO:0000256" key="2">
    <source>
        <dbReference type="SAM" id="SignalP"/>
    </source>
</evidence>
<comment type="caution">
    <text evidence="4">The sequence shown here is derived from an EMBL/GenBank/DDBJ whole genome shotgun (WGS) entry which is preliminary data.</text>
</comment>
<dbReference type="Pfam" id="PF07859">
    <property type="entry name" value="Abhydrolase_3"/>
    <property type="match status" value="2"/>
</dbReference>
<sequence length="248" mass="26842">PASKPSAGSPLVVLIFGGGFVSGAVDQMTPQARALVRQFSAVAVNVSYRLGPENKWPVPSNDAWDSLKWVAAHAAELGADPSKGEKLDPPLTGQYLGIPGIMDAQHVPEKYKKYFLSREHNAHAPILDAAALNALTAHLEWDDMSPLRFPVLFQDTIPLSSLPPTYFQVCDMDPIRDDGLIYEEMLKEAGAKTKMDFYPGCPHGHWAFVPGIEVSNKALGETMVGFGWLLGKELSVEDGLGAMMPKAA</sequence>
<dbReference type="InterPro" id="IPR050300">
    <property type="entry name" value="GDXG_lipolytic_enzyme"/>
</dbReference>
<keyword evidence="5" id="KW-1185">Reference proteome</keyword>
<dbReference type="Gene3D" id="3.40.50.1820">
    <property type="entry name" value="alpha/beta hydrolase"/>
    <property type="match status" value="2"/>
</dbReference>
<name>A0A4U0XUD8_9PEZI</name>
<dbReference type="PANTHER" id="PTHR48081:SF8">
    <property type="entry name" value="ALPHA_BETA HYDROLASE FOLD-3 DOMAIN-CONTAINING PROTEIN-RELATED"/>
    <property type="match status" value="1"/>
</dbReference>
<organism evidence="4 5">
    <name type="scientific">Friedmanniomyces simplex</name>
    <dbReference type="NCBI Taxonomy" id="329884"/>
    <lineage>
        <taxon>Eukaryota</taxon>
        <taxon>Fungi</taxon>
        <taxon>Dikarya</taxon>
        <taxon>Ascomycota</taxon>
        <taxon>Pezizomycotina</taxon>
        <taxon>Dothideomycetes</taxon>
        <taxon>Dothideomycetidae</taxon>
        <taxon>Mycosphaerellales</taxon>
        <taxon>Teratosphaeriaceae</taxon>
        <taxon>Friedmanniomyces</taxon>
    </lineage>
</organism>
<proteinExistence type="predicted"/>
<protein>
    <recommendedName>
        <fullName evidence="3">Alpha/beta hydrolase fold-3 domain-containing protein</fullName>
    </recommendedName>
</protein>
<feature type="chain" id="PRO_5020580550" description="Alpha/beta hydrolase fold-3 domain-containing protein" evidence="2">
    <location>
        <begin position="24"/>
        <end position="248"/>
    </location>
</feature>
<keyword evidence="1" id="KW-0378">Hydrolase</keyword>
<dbReference type="AlphaFoldDB" id="A0A4U0XUD8"/>
<reference evidence="4 5" key="1">
    <citation type="submission" date="2017-03" db="EMBL/GenBank/DDBJ databases">
        <title>Genomes of endolithic fungi from Antarctica.</title>
        <authorList>
            <person name="Coleine C."/>
            <person name="Masonjones S."/>
            <person name="Stajich J.E."/>
        </authorList>
    </citation>
    <scope>NUCLEOTIDE SEQUENCE [LARGE SCALE GENOMIC DNA]</scope>
    <source>
        <strain evidence="4 5">CCFEE 5184</strain>
    </source>
</reference>
<dbReference type="InterPro" id="IPR029058">
    <property type="entry name" value="AB_hydrolase_fold"/>
</dbReference>
<feature type="domain" description="Alpha/beta hydrolase fold-3" evidence="3">
    <location>
        <begin position="88"/>
        <end position="205"/>
    </location>
</feature>
<evidence type="ECO:0000259" key="3">
    <source>
        <dbReference type="Pfam" id="PF07859"/>
    </source>
</evidence>
<keyword evidence="2" id="KW-0732">Signal</keyword>
<dbReference type="SUPFAM" id="SSF53474">
    <property type="entry name" value="alpha/beta-Hydrolases"/>
    <property type="match status" value="1"/>
</dbReference>
<feature type="signal peptide" evidence="2">
    <location>
        <begin position="1"/>
        <end position="23"/>
    </location>
</feature>
<evidence type="ECO:0000256" key="1">
    <source>
        <dbReference type="ARBA" id="ARBA00022801"/>
    </source>
</evidence>
<gene>
    <name evidence="4" type="ORF">B0A55_02753</name>
</gene>
<dbReference type="PANTHER" id="PTHR48081">
    <property type="entry name" value="AB HYDROLASE SUPERFAMILY PROTEIN C4A8.06C"/>
    <property type="match status" value="1"/>
</dbReference>
<dbReference type="STRING" id="329884.A0A4U0XUD8"/>
<feature type="domain" description="Alpha/beta hydrolase fold-3" evidence="3">
    <location>
        <begin position="12"/>
        <end position="83"/>
    </location>
</feature>
<evidence type="ECO:0000313" key="5">
    <source>
        <dbReference type="Proteomes" id="UP000309340"/>
    </source>
</evidence>
<accession>A0A4U0XUD8</accession>
<dbReference type="InterPro" id="IPR013094">
    <property type="entry name" value="AB_hydrolase_3"/>
</dbReference>
<evidence type="ECO:0000313" key="4">
    <source>
        <dbReference type="EMBL" id="TKA81334.1"/>
    </source>
</evidence>